<evidence type="ECO:0000256" key="3">
    <source>
        <dbReference type="ARBA" id="ARBA00022989"/>
    </source>
</evidence>
<evidence type="ECO:0000313" key="7">
    <source>
        <dbReference type="EMBL" id="BDS15118.1"/>
    </source>
</evidence>
<dbReference type="EMBL" id="AP026867">
    <property type="protein sequence ID" value="BDS15118.1"/>
    <property type="molecule type" value="Genomic_DNA"/>
</dbReference>
<dbReference type="PROSITE" id="PS50801">
    <property type="entry name" value="STAS"/>
    <property type="match status" value="1"/>
</dbReference>
<feature type="domain" description="STAS" evidence="6">
    <location>
        <begin position="444"/>
        <end position="547"/>
    </location>
</feature>
<keyword evidence="8" id="KW-1185">Reference proteome</keyword>
<feature type="transmembrane region" description="Helical" evidence="5">
    <location>
        <begin position="46"/>
        <end position="65"/>
    </location>
</feature>
<feature type="transmembrane region" description="Helical" evidence="5">
    <location>
        <begin position="353"/>
        <end position="371"/>
    </location>
</feature>
<dbReference type="InterPro" id="IPR001902">
    <property type="entry name" value="SLC26A/SulP_fam"/>
</dbReference>
<name>A0A915YKY8_9BACT</name>
<dbReference type="Pfam" id="PF00916">
    <property type="entry name" value="Sulfate_transp"/>
    <property type="match status" value="1"/>
</dbReference>
<dbReference type="CDD" id="cd07042">
    <property type="entry name" value="STAS_SulP_like_sulfate_transporter"/>
    <property type="match status" value="1"/>
</dbReference>
<feature type="transmembrane region" description="Helical" evidence="5">
    <location>
        <begin position="133"/>
        <end position="153"/>
    </location>
</feature>
<dbReference type="Proteomes" id="UP001060919">
    <property type="component" value="Chromosome"/>
</dbReference>
<dbReference type="RefSeq" id="WP_264790300.1">
    <property type="nucleotide sequence ID" value="NZ_AP026867.1"/>
</dbReference>
<feature type="transmembrane region" description="Helical" evidence="5">
    <location>
        <begin position="182"/>
        <end position="199"/>
    </location>
</feature>
<feature type="transmembrane region" description="Helical" evidence="5">
    <location>
        <begin position="293"/>
        <end position="316"/>
    </location>
</feature>
<feature type="transmembrane region" description="Helical" evidence="5">
    <location>
        <begin position="206"/>
        <end position="227"/>
    </location>
</feature>
<evidence type="ECO:0000256" key="4">
    <source>
        <dbReference type="ARBA" id="ARBA00023136"/>
    </source>
</evidence>
<organism evidence="7 8">
    <name type="scientific">Aureispira anguillae</name>
    <dbReference type="NCBI Taxonomy" id="2864201"/>
    <lineage>
        <taxon>Bacteria</taxon>
        <taxon>Pseudomonadati</taxon>
        <taxon>Bacteroidota</taxon>
        <taxon>Saprospiria</taxon>
        <taxon>Saprospirales</taxon>
        <taxon>Saprospiraceae</taxon>
        <taxon>Aureispira</taxon>
    </lineage>
</organism>
<gene>
    <name evidence="7" type="ORF">AsAng_0059020</name>
</gene>
<dbReference type="InterPro" id="IPR011547">
    <property type="entry name" value="SLC26A/SulP_dom"/>
</dbReference>
<reference evidence="7" key="1">
    <citation type="submission" date="2022-09" db="EMBL/GenBank/DDBJ databases">
        <title>Aureispira anguillicida sp. nov., isolated from Leptocephalus of Japanese eel Anguilla japonica.</title>
        <authorList>
            <person name="Yuasa K."/>
            <person name="Mekata T."/>
            <person name="Ikunari K."/>
        </authorList>
    </citation>
    <scope>NUCLEOTIDE SEQUENCE</scope>
    <source>
        <strain evidence="7">EL160426</strain>
    </source>
</reference>
<comment type="subcellular location">
    <subcellularLocation>
        <location evidence="1">Membrane</location>
        <topology evidence="1">Multi-pass membrane protein</topology>
    </subcellularLocation>
</comment>
<dbReference type="Gene3D" id="3.30.750.24">
    <property type="entry name" value="STAS domain"/>
    <property type="match status" value="1"/>
</dbReference>
<dbReference type="SUPFAM" id="SSF52091">
    <property type="entry name" value="SpoIIaa-like"/>
    <property type="match status" value="1"/>
</dbReference>
<accession>A0A915YKY8</accession>
<keyword evidence="4 5" id="KW-0472">Membrane</keyword>
<proteinExistence type="predicted"/>
<feature type="transmembrane region" description="Helical" evidence="5">
    <location>
        <begin position="77"/>
        <end position="94"/>
    </location>
</feature>
<dbReference type="InterPro" id="IPR002645">
    <property type="entry name" value="STAS_dom"/>
</dbReference>
<feature type="transmembrane region" description="Helical" evidence="5">
    <location>
        <begin position="247"/>
        <end position="272"/>
    </location>
</feature>
<evidence type="ECO:0000256" key="2">
    <source>
        <dbReference type="ARBA" id="ARBA00022692"/>
    </source>
</evidence>
<protein>
    <submittedName>
        <fullName evidence="7">SulP family inorganic anion transporter</fullName>
    </submittedName>
</protein>
<keyword evidence="3 5" id="KW-1133">Transmembrane helix</keyword>
<keyword evidence="2 5" id="KW-0812">Transmembrane</keyword>
<dbReference type="AlphaFoldDB" id="A0A915YKY8"/>
<feature type="transmembrane region" description="Helical" evidence="5">
    <location>
        <begin position="21"/>
        <end position="40"/>
    </location>
</feature>
<feature type="transmembrane region" description="Helical" evidence="5">
    <location>
        <begin position="100"/>
        <end position="121"/>
    </location>
</feature>
<feature type="transmembrane region" description="Helical" evidence="5">
    <location>
        <begin position="328"/>
        <end position="346"/>
    </location>
</feature>
<dbReference type="KEGG" id="aup:AsAng_0059020"/>
<feature type="transmembrane region" description="Helical" evidence="5">
    <location>
        <begin position="383"/>
        <end position="412"/>
    </location>
</feature>
<dbReference type="InterPro" id="IPR036513">
    <property type="entry name" value="STAS_dom_sf"/>
</dbReference>
<dbReference type="Pfam" id="PF01740">
    <property type="entry name" value="STAS"/>
    <property type="match status" value="1"/>
</dbReference>
<evidence type="ECO:0000313" key="8">
    <source>
        <dbReference type="Proteomes" id="UP001060919"/>
    </source>
</evidence>
<evidence type="ECO:0000256" key="1">
    <source>
        <dbReference type="ARBA" id="ARBA00004141"/>
    </source>
</evidence>
<dbReference type="GO" id="GO:0016020">
    <property type="term" value="C:membrane"/>
    <property type="evidence" value="ECO:0007669"/>
    <property type="project" value="UniProtKB-SubCell"/>
</dbReference>
<dbReference type="GO" id="GO:0055085">
    <property type="term" value="P:transmembrane transport"/>
    <property type="evidence" value="ECO:0007669"/>
    <property type="project" value="InterPro"/>
</dbReference>
<evidence type="ECO:0000256" key="5">
    <source>
        <dbReference type="SAM" id="Phobius"/>
    </source>
</evidence>
<sequence>MNNVKQQQTILGSFDFSHLKGDLLGGLTGAIIALPMGLAFGIQSGLGAEAGLYTAIILAIIAAFIGGTKTLLSDPTGPMTIVSATVVSGALVAVNNDLTTAAPIIMATFVLAGIFQIIFGFMGLAKLVKFMPYPVVSGFMGGIGVIIIILQLFPLMGHASPKGMLNILGNIHTPMLHLNKDALLLGLGTIALIYTIPLLHKKLPSILLALIGMTLLSIAIPMEVPRIGEIPSGIPAFQLETLFSLEWQHLSMILAPAITLAALGTIDTLLTSTVADSLTKTKHDGNKELKGQGLGNLVVALFGGIPGAGATMGTVTNIRTGGKTNLSGIFKGIALLIIVLGLGHYVQFIPMAVLAGILVTIGIGIIDVKGLKLLPKVPKSDALILIVTLLVTVFDNLLDAVALGTMIAFIIFMKKMSDAALKANKFGLLGDFLQQKGLPKELAQNVYIKHLEGPLFFGFADDFKTRTERIEGVEVVVMHLDHVPFMDETGILVLQEAIIMLEDKGMDVYLTGLQQEVEERLRIVGIIPHYIQEKEVFRNLDECMIYLADQYQCQHIQGAIDNLFEEALKHQRQPTT</sequence>
<evidence type="ECO:0000259" key="6">
    <source>
        <dbReference type="PROSITE" id="PS50801"/>
    </source>
</evidence>
<dbReference type="PANTHER" id="PTHR11814">
    <property type="entry name" value="SULFATE TRANSPORTER"/>
    <property type="match status" value="1"/>
</dbReference>